<name>A0A6V0CRQ4_9DINO</name>
<evidence type="ECO:0000259" key="6">
    <source>
        <dbReference type="Pfam" id="PF04116"/>
    </source>
</evidence>
<dbReference type="GO" id="GO:0016020">
    <property type="term" value="C:membrane"/>
    <property type="evidence" value="ECO:0007669"/>
    <property type="project" value="UniProtKB-SubCell"/>
</dbReference>
<evidence type="ECO:0000256" key="4">
    <source>
        <dbReference type="ARBA" id="ARBA00023136"/>
    </source>
</evidence>
<dbReference type="GO" id="GO:0005506">
    <property type="term" value="F:iron ion binding"/>
    <property type="evidence" value="ECO:0007669"/>
    <property type="project" value="InterPro"/>
</dbReference>
<organism evidence="7">
    <name type="scientific">Zooxanthella nutricula</name>
    <dbReference type="NCBI Taxonomy" id="1333877"/>
    <lineage>
        <taxon>Eukaryota</taxon>
        <taxon>Sar</taxon>
        <taxon>Alveolata</taxon>
        <taxon>Dinophyceae</taxon>
        <taxon>Peridiniales</taxon>
        <taxon>Peridiniales incertae sedis</taxon>
        <taxon>Zooxanthella</taxon>
    </lineage>
</organism>
<feature type="transmembrane region" description="Helical" evidence="5">
    <location>
        <begin position="23"/>
        <end position="47"/>
    </location>
</feature>
<keyword evidence="4 5" id="KW-0472">Membrane</keyword>
<accession>A0A6V0CRQ4</accession>
<dbReference type="GO" id="GO:0008610">
    <property type="term" value="P:lipid biosynthetic process"/>
    <property type="evidence" value="ECO:0007669"/>
    <property type="project" value="InterPro"/>
</dbReference>
<keyword evidence="2 5" id="KW-0812">Transmembrane</keyword>
<sequence length="260" mass="30300">MAAMAPLASEWLMYMTNPWELPLIFWLGAVALKEILFQPLLFAVRWISERVEPLPSRKGPKPIKQRPLDWKDYTYLSCNAVIETVFISHLLRRMWFSPFVGRHPGELGLLNGPVALGLLIIFNDMFYAPAHRALHWPVLYRWIHKHHHRVLYPERADVDARNEHPLEQIIAMVLWWMAMLLVTSLVGMHAGMILAHLLVMVACASFNHTSCDLKLKFLGINFEVRVHEMHHRRPDKNFGQLIMLFDHLMGTYIPYISHAD</sequence>
<comment type="subcellular location">
    <subcellularLocation>
        <location evidence="1">Membrane</location>
    </subcellularLocation>
</comment>
<keyword evidence="3 5" id="KW-1133">Transmembrane helix</keyword>
<evidence type="ECO:0000256" key="3">
    <source>
        <dbReference type="ARBA" id="ARBA00022989"/>
    </source>
</evidence>
<dbReference type="Pfam" id="PF04116">
    <property type="entry name" value="FA_hydroxylase"/>
    <property type="match status" value="1"/>
</dbReference>
<dbReference type="PANTHER" id="PTHR11863">
    <property type="entry name" value="STEROL DESATURASE"/>
    <property type="match status" value="1"/>
</dbReference>
<dbReference type="EMBL" id="HBGW01001536">
    <property type="protein sequence ID" value="CAD9484227.1"/>
    <property type="molecule type" value="Transcribed_RNA"/>
</dbReference>
<reference evidence="7" key="1">
    <citation type="submission" date="2021-01" db="EMBL/GenBank/DDBJ databases">
        <authorList>
            <person name="Corre E."/>
            <person name="Pelletier E."/>
            <person name="Niang G."/>
            <person name="Scheremetjew M."/>
            <person name="Finn R."/>
            <person name="Kale V."/>
            <person name="Holt S."/>
            <person name="Cochrane G."/>
            <person name="Meng A."/>
            <person name="Brown T."/>
            <person name="Cohen L."/>
        </authorList>
    </citation>
    <scope>NUCLEOTIDE SEQUENCE</scope>
    <source>
        <strain evidence="7">RCC3387</strain>
    </source>
</reference>
<evidence type="ECO:0000256" key="2">
    <source>
        <dbReference type="ARBA" id="ARBA00022692"/>
    </source>
</evidence>
<dbReference type="InterPro" id="IPR050307">
    <property type="entry name" value="Sterol_Desaturase_Related"/>
</dbReference>
<proteinExistence type="predicted"/>
<evidence type="ECO:0000256" key="1">
    <source>
        <dbReference type="ARBA" id="ARBA00004370"/>
    </source>
</evidence>
<evidence type="ECO:0000313" key="7">
    <source>
        <dbReference type="EMBL" id="CAD9484227.1"/>
    </source>
</evidence>
<gene>
    <name evidence="7" type="ORF">BRAN1462_LOCUS1007</name>
</gene>
<feature type="transmembrane region" description="Helical" evidence="5">
    <location>
        <begin position="173"/>
        <end position="201"/>
    </location>
</feature>
<dbReference type="InterPro" id="IPR006694">
    <property type="entry name" value="Fatty_acid_hydroxylase"/>
</dbReference>
<feature type="domain" description="Fatty acid hydroxylase" evidence="6">
    <location>
        <begin position="118"/>
        <end position="251"/>
    </location>
</feature>
<dbReference type="GO" id="GO:0016491">
    <property type="term" value="F:oxidoreductase activity"/>
    <property type="evidence" value="ECO:0007669"/>
    <property type="project" value="InterPro"/>
</dbReference>
<dbReference type="AlphaFoldDB" id="A0A6V0CRQ4"/>
<evidence type="ECO:0000256" key="5">
    <source>
        <dbReference type="SAM" id="Phobius"/>
    </source>
</evidence>
<protein>
    <recommendedName>
        <fullName evidence="6">Fatty acid hydroxylase domain-containing protein</fullName>
    </recommendedName>
</protein>